<dbReference type="InterPro" id="IPR038883">
    <property type="entry name" value="AN11006-like"/>
</dbReference>
<dbReference type="PANTHER" id="PTHR42085:SF1">
    <property type="entry name" value="F-BOX DOMAIN-CONTAINING PROTEIN"/>
    <property type="match status" value="1"/>
</dbReference>
<dbReference type="InParanoid" id="F9XRA3"/>
<name>F9XRA3_ZYMTI</name>
<accession>F9XRA3</accession>
<keyword evidence="4" id="KW-1185">Reference proteome</keyword>
<dbReference type="GeneID" id="13399922"/>
<feature type="chain" id="PRO_5003391868" description="F-box domain-containing protein" evidence="2">
    <location>
        <begin position="22"/>
        <end position="435"/>
    </location>
</feature>
<dbReference type="eggNOG" id="ENOG502SWCA">
    <property type="taxonomic scope" value="Eukaryota"/>
</dbReference>
<dbReference type="KEGG" id="ztr:MYCGRDRAFT_111760"/>
<dbReference type="HOGENOM" id="CLU_630398_0_0_1"/>
<evidence type="ECO:0000256" key="2">
    <source>
        <dbReference type="SAM" id="SignalP"/>
    </source>
</evidence>
<evidence type="ECO:0000256" key="1">
    <source>
        <dbReference type="SAM" id="MobiDB-lite"/>
    </source>
</evidence>
<feature type="region of interest" description="Disordered" evidence="1">
    <location>
        <begin position="222"/>
        <end position="244"/>
    </location>
</feature>
<evidence type="ECO:0008006" key="5">
    <source>
        <dbReference type="Google" id="ProtNLM"/>
    </source>
</evidence>
<protein>
    <recommendedName>
        <fullName evidence="5">F-box domain-containing protein</fullName>
    </recommendedName>
</protein>
<proteinExistence type="predicted"/>
<dbReference type="PANTHER" id="PTHR42085">
    <property type="entry name" value="F-BOX DOMAIN-CONTAINING PROTEIN"/>
    <property type="match status" value="1"/>
</dbReference>
<dbReference type="RefSeq" id="XP_003847267.1">
    <property type="nucleotide sequence ID" value="XM_003847219.1"/>
</dbReference>
<reference evidence="3 4" key="1">
    <citation type="journal article" date="2011" name="PLoS Genet.">
        <title>Finished genome of the fungal wheat pathogen Mycosphaerella graminicola reveals dispensome structure, chromosome plasticity, and stealth pathogenesis.</title>
        <authorList>
            <person name="Goodwin S.B."/>
            <person name="Ben M'barek S."/>
            <person name="Dhillon B."/>
            <person name="Wittenberg A.H.J."/>
            <person name="Crane C.F."/>
            <person name="Hane J.K."/>
            <person name="Foster A.J."/>
            <person name="Van der Lee T.A.J."/>
            <person name="Grimwood J."/>
            <person name="Aerts A."/>
            <person name="Antoniw J."/>
            <person name="Bailey A."/>
            <person name="Bluhm B."/>
            <person name="Bowler J."/>
            <person name="Bristow J."/>
            <person name="van der Burgt A."/>
            <person name="Canto-Canche B."/>
            <person name="Churchill A.C.L."/>
            <person name="Conde-Ferraez L."/>
            <person name="Cools H.J."/>
            <person name="Coutinho P.M."/>
            <person name="Csukai M."/>
            <person name="Dehal P."/>
            <person name="De Wit P."/>
            <person name="Donzelli B."/>
            <person name="van de Geest H.C."/>
            <person name="van Ham R.C.H.J."/>
            <person name="Hammond-Kosack K.E."/>
            <person name="Henrissat B."/>
            <person name="Kilian A."/>
            <person name="Kobayashi A.K."/>
            <person name="Koopmann E."/>
            <person name="Kourmpetis Y."/>
            <person name="Kuzniar A."/>
            <person name="Lindquist E."/>
            <person name="Lombard V."/>
            <person name="Maliepaard C."/>
            <person name="Martins N."/>
            <person name="Mehrabi R."/>
            <person name="Nap J.P.H."/>
            <person name="Ponomarenko A."/>
            <person name="Rudd J.J."/>
            <person name="Salamov A."/>
            <person name="Schmutz J."/>
            <person name="Schouten H.J."/>
            <person name="Shapiro H."/>
            <person name="Stergiopoulos I."/>
            <person name="Torriani S.F.F."/>
            <person name="Tu H."/>
            <person name="de Vries R.P."/>
            <person name="Waalwijk C."/>
            <person name="Ware S.B."/>
            <person name="Wiebenga A."/>
            <person name="Zwiers L.-H."/>
            <person name="Oliver R.P."/>
            <person name="Grigoriev I.V."/>
            <person name="Kema G.H.J."/>
        </authorList>
    </citation>
    <scope>NUCLEOTIDE SEQUENCE [LARGE SCALE GENOMIC DNA]</scope>
    <source>
        <strain evidence="4">CBS 115943 / IPO323</strain>
    </source>
</reference>
<dbReference type="Proteomes" id="UP000008062">
    <property type="component" value="Chromosome 16"/>
</dbReference>
<evidence type="ECO:0000313" key="4">
    <source>
        <dbReference type="Proteomes" id="UP000008062"/>
    </source>
</evidence>
<evidence type="ECO:0000313" key="3">
    <source>
        <dbReference type="EMBL" id="EGP82243.1"/>
    </source>
</evidence>
<organism evidence="3 4">
    <name type="scientific">Zymoseptoria tritici (strain CBS 115943 / IPO323)</name>
    <name type="common">Speckled leaf blotch fungus</name>
    <name type="synonym">Septoria tritici</name>
    <dbReference type="NCBI Taxonomy" id="336722"/>
    <lineage>
        <taxon>Eukaryota</taxon>
        <taxon>Fungi</taxon>
        <taxon>Dikarya</taxon>
        <taxon>Ascomycota</taxon>
        <taxon>Pezizomycotina</taxon>
        <taxon>Dothideomycetes</taxon>
        <taxon>Dothideomycetidae</taxon>
        <taxon>Mycosphaerellales</taxon>
        <taxon>Mycosphaerellaceae</taxon>
        <taxon>Zymoseptoria</taxon>
    </lineage>
</organism>
<gene>
    <name evidence="3" type="ORF">MYCGRDRAFT_111760</name>
</gene>
<dbReference type="OrthoDB" id="2951834at2759"/>
<feature type="signal peptide" evidence="2">
    <location>
        <begin position="1"/>
        <end position="21"/>
    </location>
</feature>
<dbReference type="AlphaFoldDB" id="F9XRA3"/>
<keyword evidence="2" id="KW-0732">Signal</keyword>
<sequence length="435" mass="49296">MVRSTMATALTLLSSLSIAWAFTNCWCDFSDRRHDIQARAGATKNACGRAVAADPVRWQTNYLPGDTYCYYTYDELPAGPGYDAFHDSCVAGTEYKHNVCNVGLDCVCSTRITLGTLVSPDSYLHVLLSNSSALRSDPPCLPLSDTFADALSDTSAGILSDTLADNLHRVLAHNHTSDTVRLIMPRKMVKKQAELVKRVQHPVSKDTLGRAIPPKRVNKKMKLVKSPQDQISSDSSSGRTTTDSRLLALPPELRNQIFRHVVKYDYKHIIVTPQGYDRPPLLETCKMIRKDALKLFYYTNEFYGYIFEYDYTPIAKFFALREANNIRTYVYFTLELQGVPNWNNLVDWVKREHGAKFSPIKGIPEREGNEVRIILRGFFAMAIAMRGQEWEEVEARLHAARPALIALDRNWALKRCRDKEWKGKAKLPTGSGHWL</sequence>
<dbReference type="EMBL" id="CM001211">
    <property type="protein sequence ID" value="EGP82243.1"/>
    <property type="molecule type" value="Genomic_DNA"/>
</dbReference>
<feature type="compositionally biased region" description="Low complexity" evidence="1">
    <location>
        <begin position="232"/>
        <end position="244"/>
    </location>
</feature>